<name>A0A918D3Y6_9ACTN</name>
<dbReference type="EMBL" id="BMMM01000005">
    <property type="protein sequence ID" value="GGN63824.1"/>
    <property type="molecule type" value="Genomic_DNA"/>
</dbReference>
<organism evidence="1 2">
    <name type="scientific">Streptomyces albiflavescens</name>
    <dbReference type="NCBI Taxonomy" id="1623582"/>
    <lineage>
        <taxon>Bacteria</taxon>
        <taxon>Bacillati</taxon>
        <taxon>Actinomycetota</taxon>
        <taxon>Actinomycetes</taxon>
        <taxon>Kitasatosporales</taxon>
        <taxon>Streptomycetaceae</taxon>
        <taxon>Streptomyces</taxon>
    </lineage>
</organism>
<dbReference type="RefSeq" id="WP_189186710.1">
    <property type="nucleotide sequence ID" value="NZ_BMMM01000005.1"/>
</dbReference>
<dbReference type="AlphaFoldDB" id="A0A918D3Y6"/>
<protein>
    <submittedName>
        <fullName evidence="1">Uncharacterized protein</fullName>
    </submittedName>
</protein>
<evidence type="ECO:0000313" key="2">
    <source>
        <dbReference type="Proteomes" id="UP000600365"/>
    </source>
</evidence>
<gene>
    <name evidence="1" type="ORF">GCM10011579_032570</name>
</gene>
<sequence length="151" mass="15907">MTNQRTLIRIAGAAVAAFGAVVGLTGQAQAVSYELSWFRTANSSQGALAEGALLYPSSGCGYTKIKDPDNPYMNSVSDTDADGNGAIAYIGYIPCNSTTGHIVEKKLASVAGEGNSAELPTTTYYNVRWAAVRVCEYRGTNQHIDCGGWAN</sequence>
<dbReference type="Proteomes" id="UP000600365">
    <property type="component" value="Unassembled WGS sequence"/>
</dbReference>
<reference evidence="1 2" key="1">
    <citation type="journal article" date="2014" name="Int. J. Syst. Evol. Microbiol.">
        <title>Complete genome sequence of Corynebacterium casei LMG S-19264T (=DSM 44701T), isolated from a smear-ripened cheese.</title>
        <authorList>
            <consortium name="US DOE Joint Genome Institute (JGI-PGF)"/>
            <person name="Walter F."/>
            <person name="Albersmeier A."/>
            <person name="Kalinowski J."/>
            <person name="Ruckert C."/>
        </authorList>
    </citation>
    <scope>NUCLEOTIDE SEQUENCE [LARGE SCALE GENOMIC DNA]</scope>
    <source>
        <strain evidence="1 2">CGMCC 4.7111</strain>
    </source>
</reference>
<dbReference type="PROSITE" id="PS51318">
    <property type="entry name" value="TAT"/>
    <property type="match status" value="1"/>
</dbReference>
<evidence type="ECO:0000313" key="1">
    <source>
        <dbReference type="EMBL" id="GGN63824.1"/>
    </source>
</evidence>
<comment type="caution">
    <text evidence="1">The sequence shown here is derived from an EMBL/GenBank/DDBJ whole genome shotgun (WGS) entry which is preliminary data.</text>
</comment>
<accession>A0A918D3Y6</accession>
<keyword evidence="2" id="KW-1185">Reference proteome</keyword>
<dbReference type="InterPro" id="IPR006311">
    <property type="entry name" value="TAT_signal"/>
</dbReference>
<proteinExistence type="predicted"/>